<dbReference type="InterPro" id="IPR011042">
    <property type="entry name" value="6-blade_b-propeller_TolB-like"/>
</dbReference>
<sequence>MVFLTACGDRPDDELPDRVAEHKNVSIIPGDASPAKTIRLQKRWEIGHEGDLLLNDIYAMTTDRHGNVYISTGDQIHLFDPEGNYRETIGQYGSGPGDLVTVFDMQIVDNTLYALDFSQLRIQLFSTESLEPDGIIKLDIHDLPHAENAIPPFPLKFRIGNDRSILIGFQYSDPAALALHFYRFDRDGNLISDQLLSLLLIEVLPVPGTDHFVPSPVGGRGLFQFGPDSRIFTASTKEFFIKAYGTDGRYQSALYHPLEKRELRSRDAMETTSDDRQRKALAASTLPEYWPLLEDMVVDDEKRIWVSVDTGDADIHEWRVVDMDGSLLARFDLPLNRKIKKIRNNYLYALDTDDGTGLETLLKFELIFEPGH</sequence>
<comment type="caution">
    <text evidence="1">The sequence shown here is derived from an EMBL/GenBank/DDBJ whole genome shotgun (WGS) entry which is preliminary data.</text>
</comment>
<protein>
    <submittedName>
        <fullName evidence="1">6-bladed beta-propeller</fullName>
    </submittedName>
</protein>
<gene>
    <name evidence="1" type="ORF">NATSA_11740</name>
</gene>
<accession>A0A8J7UU80</accession>
<dbReference type="Pfam" id="PF17170">
    <property type="entry name" value="DUF5128"/>
    <property type="match status" value="1"/>
</dbReference>
<dbReference type="Proteomes" id="UP000673975">
    <property type="component" value="Unassembled WGS sequence"/>
</dbReference>
<proteinExistence type="predicted"/>
<dbReference type="Gene3D" id="2.120.10.30">
    <property type="entry name" value="TolB, C-terminal domain"/>
    <property type="match status" value="1"/>
</dbReference>
<keyword evidence="2" id="KW-1185">Reference proteome</keyword>
<dbReference type="EMBL" id="JAFIDN010000009">
    <property type="protein sequence ID" value="MBP3193341.1"/>
    <property type="molecule type" value="Genomic_DNA"/>
</dbReference>
<name>A0A8J7UU80_9BACT</name>
<evidence type="ECO:0000313" key="1">
    <source>
        <dbReference type="EMBL" id="MBP3193341.1"/>
    </source>
</evidence>
<organism evidence="1 2">
    <name type="scientific">Natronogracilivirga saccharolytica</name>
    <dbReference type="NCBI Taxonomy" id="2812953"/>
    <lineage>
        <taxon>Bacteria</taxon>
        <taxon>Pseudomonadati</taxon>
        <taxon>Balneolota</taxon>
        <taxon>Balneolia</taxon>
        <taxon>Balneolales</taxon>
        <taxon>Cyclonatronaceae</taxon>
        <taxon>Natronogracilivirga</taxon>
    </lineage>
</organism>
<evidence type="ECO:0000313" key="2">
    <source>
        <dbReference type="Proteomes" id="UP000673975"/>
    </source>
</evidence>
<reference evidence="1" key="1">
    <citation type="submission" date="2021-02" db="EMBL/GenBank/DDBJ databases">
        <title>Natronogracilivirga saccharolytica gen. nov. sp. nov. a new anaerobic, haloalkiliphilic carbohydrate-fermenting bacterium from soda lake and proposing of Cyclonatronumiaceae fam. nov. in the phylum Balneolaeota.</title>
        <authorList>
            <person name="Zhilina T.N."/>
            <person name="Sorokin D.Y."/>
            <person name="Zavarzina D.G."/>
            <person name="Toshchakov S.V."/>
            <person name="Kublanov I.V."/>
        </authorList>
    </citation>
    <scope>NUCLEOTIDE SEQUENCE</scope>
    <source>
        <strain evidence="1">Z-1702</strain>
    </source>
</reference>
<dbReference type="SUPFAM" id="SSF63829">
    <property type="entry name" value="Calcium-dependent phosphotriesterase"/>
    <property type="match status" value="1"/>
</dbReference>
<dbReference type="AlphaFoldDB" id="A0A8J7UU80"/>